<evidence type="ECO:0000256" key="2">
    <source>
        <dbReference type="SAM" id="Coils"/>
    </source>
</evidence>
<dbReference type="OrthoDB" id="8529764at2"/>
<dbReference type="Pfam" id="PF13649">
    <property type="entry name" value="Methyltransf_25"/>
    <property type="match status" value="1"/>
</dbReference>
<dbReference type="InterPro" id="IPR011990">
    <property type="entry name" value="TPR-like_helical_dom_sf"/>
</dbReference>
<dbReference type="PANTHER" id="PTHR42912">
    <property type="entry name" value="METHYLTRANSFERASE"/>
    <property type="match status" value="1"/>
</dbReference>
<dbReference type="SUPFAM" id="SSF53335">
    <property type="entry name" value="S-adenosyl-L-methionine-dependent methyltransferases"/>
    <property type="match status" value="1"/>
</dbReference>
<keyword evidence="1" id="KW-0802">TPR repeat</keyword>
<dbReference type="SMART" id="SM00028">
    <property type="entry name" value="TPR"/>
    <property type="match status" value="1"/>
</dbReference>
<feature type="domain" description="Methyltransferase" evidence="3">
    <location>
        <begin position="275"/>
        <end position="367"/>
    </location>
</feature>
<gene>
    <name evidence="4" type="ORF">CEW87_20955</name>
</gene>
<accession>A0A2U8H7F8</accession>
<evidence type="ECO:0000313" key="5">
    <source>
        <dbReference type="Proteomes" id="UP000244902"/>
    </source>
</evidence>
<reference evidence="4 5" key="1">
    <citation type="submission" date="2017-06" db="EMBL/GenBank/DDBJ databases">
        <title>Azoarcus sp. TSNA42 complete genome sequence.</title>
        <authorList>
            <person name="Woo J.-H."/>
            <person name="Kim H.-S."/>
        </authorList>
    </citation>
    <scope>NUCLEOTIDE SEQUENCE [LARGE SCALE GENOMIC DNA]</scope>
    <source>
        <strain evidence="4 5">TSNA42</strain>
    </source>
</reference>
<dbReference type="InterPro" id="IPR029063">
    <property type="entry name" value="SAM-dependent_MTases_sf"/>
</dbReference>
<dbReference type="Gene3D" id="1.25.40.10">
    <property type="entry name" value="Tetratricopeptide repeat domain"/>
    <property type="match status" value="1"/>
</dbReference>
<name>A0A2U8H7F8_9RHOO</name>
<dbReference type="Pfam" id="PF13432">
    <property type="entry name" value="TPR_16"/>
    <property type="match status" value="1"/>
</dbReference>
<sequence>MQTTPADKDRDQIELARSLIAQDDLAEAADILTALVLADTPLADAYHDLGCLAVRQGDVETASALFSRALEKNPESLTARRSIALVQAIEHQYDDALATLSPVLRSGQAGSDDFGLVRDILGKASALGPIAWARLLSDLRTPSHEQKQAIDEYQTMRQQLAAQKAANEQLRAELDELRVELRLLASTPNPETRNVAWQRIHALSDEDWQNVLIRSVNMPSYQGFPLPGFPEDALQTGTVGSSNEPALREGFNFYRAVKALCATHGHPLSAATRLLDFGTGWGRYSRIFMKEIAPDNITGVDVDPDLVQVCRRTFPYCNFELVPPFPPTELPAAQFDLVIAYSVFSHLSEAAATAWVEEFARILAPGGMIAITTQSRRFLAYCDTIRRTGEITHPWHLKLAESFVDLEASQAAYDQGEFLFSATGGGDARPSSFYGEALVPPAFVERVWSRFLEPVTYIDDGSLPQALIVMRKPS</sequence>
<dbReference type="InterPro" id="IPR050508">
    <property type="entry name" value="Methyltransf_Superfamily"/>
</dbReference>
<feature type="coiled-coil region" evidence="2">
    <location>
        <begin position="153"/>
        <end position="187"/>
    </location>
</feature>
<dbReference type="Gene3D" id="3.40.50.150">
    <property type="entry name" value="Vaccinia Virus protein VP39"/>
    <property type="match status" value="1"/>
</dbReference>
<proteinExistence type="predicted"/>
<dbReference type="PROSITE" id="PS50005">
    <property type="entry name" value="TPR"/>
    <property type="match status" value="1"/>
</dbReference>
<dbReference type="Proteomes" id="UP000244902">
    <property type="component" value="Chromosome"/>
</dbReference>
<dbReference type="RefSeq" id="WP_108976150.1">
    <property type="nucleotide sequence ID" value="NZ_CP022188.1"/>
</dbReference>
<feature type="repeat" description="TPR" evidence="1">
    <location>
        <begin position="43"/>
        <end position="76"/>
    </location>
</feature>
<dbReference type="GO" id="GO:0008168">
    <property type="term" value="F:methyltransferase activity"/>
    <property type="evidence" value="ECO:0007669"/>
    <property type="project" value="TreeGrafter"/>
</dbReference>
<dbReference type="AlphaFoldDB" id="A0A2U8H7F8"/>
<evidence type="ECO:0000256" key="1">
    <source>
        <dbReference type="PROSITE-ProRule" id="PRU00339"/>
    </source>
</evidence>
<protein>
    <recommendedName>
        <fullName evidence="3">Methyltransferase domain-containing protein</fullName>
    </recommendedName>
</protein>
<dbReference type="CDD" id="cd02440">
    <property type="entry name" value="AdoMet_MTases"/>
    <property type="match status" value="1"/>
</dbReference>
<evidence type="ECO:0000313" key="4">
    <source>
        <dbReference type="EMBL" id="AWI81608.1"/>
    </source>
</evidence>
<dbReference type="SUPFAM" id="SSF48452">
    <property type="entry name" value="TPR-like"/>
    <property type="match status" value="1"/>
</dbReference>
<organism evidence="4 5">
    <name type="scientific">Parazoarcus communis</name>
    <dbReference type="NCBI Taxonomy" id="41977"/>
    <lineage>
        <taxon>Bacteria</taxon>
        <taxon>Pseudomonadati</taxon>
        <taxon>Pseudomonadota</taxon>
        <taxon>Betaproteobacteria</taxon>
        <taxon>Rhodocyclales</taxon>
        <taxon>Zoogloeaceae</taxon>
        <taxon>Parazoarcus</taxon>
    </lineage>
</organism>
<evidence type="ECO:0000259" key="3">
    <source>
        <dbReference type="Pfam" id="PF13649"/>
    </source>
</evidence>
<dbReference type="InterPro" id="IPR019734">
    <property type="entry name" value="TPR_rpt"/>
</dbReference>
<dbReference type="EMBL" id="CP022188">
    <property type="protein sequence ID" value="AWI81608.1"/>
    <property type="molecule type" value="Genomic_DNA"/>
</dbReference>
<dbReference type="PANTHER" id="PTHR42912:SF98">
    <property type="entry name" value="UNCHARACTERISED METHYLTRANSFERASE RV1498C"/>
    <property type="match status" value="1"/>
</dbReference>
<dbReference type="PROSITE" id="PS50293">
    <property type="entry name" value="TPR_REGION"/>
    <property type="match status" value="1"/>
</dbReference>
<dbReference type="CDD" id="cd14686">
    <property type="entry name" value="bZIP"/>
    <property type="match status" value="1"/>
</dbReference>
<keyword evidence="2" id="KW-0175">Coiled coil</keyword>
<dbReference type="InterPro" id="IPR041698">
    <property type="entry name" value="Methyltransf_25"/>
</dbReference>